<evidence type="ECO:0000313" key="5">
    <source>
        <dbReference type="EMBL" id="AWY99473.1"/>
    </source>
</evidence>
<evidence type="ECO:0000256" key="1">
    <source>
        <dbReference type="ARBA" id="ARBA00004196"/>
    </source>
</evidence>
<dbReference type="EMBL" id="CP030280">
    <property type="protein sequence ID" value="AWY99473.1"/>
    <property type="molecule type" value="Genomic_DNA"/>
</dbReference>
<dbReference type="OrthoDB" id="2036548at2"/>
<gene>
    <name evidence="5" type="ORF">DQQ01_10770</name>
</gene>
<protein>
    <recommendedName>
        <fullName evidence="7">Biotin/lipoyl-binding protein</fullName>
    </recommendedName>
</protein>
<dbReference type="PANTHER" id="PTHR32347:SF14">
    <property type="entry name" value="EFFLUX SYSTEM COMPONENT YKNX-RELATED"/>
    <property type="match status" value="1"/>
</dbReference>
<dbReference type="Proteomes" id="UP000250003">
    <property type="component" value="Chromosome"/>
</dbReference>
<reference evidence="6" key="1">
    <citation type="submission" date="2018-06" db="EMBL/GenBank/DDBJ databases">
        <title>Description of Blautia argi sp. nov., a new anaerobic isolated from dog feces.</title>
        <authorList>
            <person name="Chang Y.-H."/>
            <person name="Paek J."/>
            <person name="Shin Y."/>
        </authorList>
    </citation>
    <scope>NUCLEOTIDE SEQUENCE [LARGE SCALE GENOMIC DNA]</scope>
    <source>
        <strain evidence="6">KCTC 15426</strain>
    </source>
</reference>
<sequence length="494" mass="53441">MAVCTVLSRTAASMVVPKVTTGQVQEGKLQVQIQGKGTVETKQERLVPLQSGLRVEWVLPAGTAVKKDEVLLRYDKSYLQEHIEKKQAEIKKLELAVEQVKLTGQPPARVTAAEGAKREAALSEENYETAWEDYALAEEAYNAGIEEQQQILDGELLAAEAEKEKALQQAQELDALGEAEKAENLRQQAEAEAEERKTQAQAAYDSAIQELESLKNQAEENLQAQEAARTQAYNAYESAKEQDAAAAENDRKTVEAGNYSIQSAQVDLELAQKELEKLKKVETENAEVKAEENGVLKTSSATAGTITDDTSSLIFGWGGYQVKGNLSAEDLSKAEAGDEVKIMVPGQGKTLKKKVGGIHSASSGFGGGQGNAGADSQKEEQSGFAGVFYAELEAAEAVYGSEVSYEISRQTDTAYKQILPLSAIRQDTDGTYCLVAEQEETILGTEYRAKRISVVVVEKDSMSAAITSSLGPEDKVITGSNKEIASEDKVRLEE</sequence>
<name>A0A2Z4UEG2_9FIRM</name>
<organism evidence="5 6">
    <name type="scientific">Blautia argi</name>
    <dbReference type="NCBI Taxonomy" id="1912897"/>
    <lineage>
        <taxon>Bacteria</taxon>
        <taxon>Bacillati</taxon>
        <taxon>Bacillota</taxon>
        <taxon>Clostridia</taxon>
        <taxon>Lachnospirales</taxon>
        <taxon>Lachnospiraceae</taxon>
        <taxon>Blautia</taxon>
    </lineage>
</organism>
<comment type="subcellular location">
    <subcellularLocation>
        <location evidence="1">Cell envelope</location>
    </subcellularLocation>
</comment>
<evidence type="ECO:0000256" key="4">
    <source>
        <dbReference type="SAM" id="MobiDB-lite"/>
    </source>
</evidence>
<keyword evidence="2 3" id="KW-0175">Coiled coil</keyword>
<dbReference type="GO" id="GO:0030313">
    <property type="term" value="C:cell envelope"/>
    <property type="evidence" value="ECO:0007669"/>
    <property type="project" value="UniProtKB-SubCell"/>
</dbReference>
<accession>A0A2Z4UEG2</accession>
<feature type="region of interest" description="Disordered" evidence="4">
    <location>
        <begin position="182"/>
        <end position="202"/>
    </location>
</feature>
<dbReference type="AlphaFoldDB" id="A0A2Z4UEG2"/>
<keyword evidence="6" id="KW-1185">Reference proteome</keyword>
<feature type="coiled-coil region" evidence="3">
    <location>
        <begin position="76"/>
        <end position="103"/>
    </location>
</feature>
<dbReference type="InterPro" id="IPR050465">
    <property type="entry name" value="UPF0194_transport"/>
</dbReference>
<dbReference type="PANTHER" id="PTHR32347">
    <property type="entry name" value="EFFLUX SYSTEM COMPONENT YKNX-RELATED"/>
    <property type="match status" value="1"/>
</dbReference>
<dbReference type="KEGG" id="blau:DQQ01_10770"/>
<evidence type="ECO:0000256" key="3">
    <source>
        <dbReference type="SAM" id="Coils"/>
    </source>
</evidence>
<proteinExistence type="predicted"/>
<dbReference type="Gene3D" id="2.40.420.20">
    <property type="match status" value="1"/>
</dbReference>
<evidence type="ECO:0008006" key="7">
    <source>
        <dbReference type="Google" id="ProtNLM"/>
    </source>
</evidence>
<evidence type="ECO:0000313" key="6">
    <source>
        <dbReference type="Proteomes" id="UP000250003"/>
    </source>
</evidence>
<evidence type="ECO:0000256" key="2">
    <source>
        <dbReference type="ARBA" id="ARBA00023054"/>
    </source>
</evidence>